<keyword evidence="1" id="KW-0812">Transmembrane</keyword>
<evidence type="ECO:0000259" key="2">
    <source>
        <dbReference type="Pfam" id="PF04892"/>
    </source>
</evidence>
<dbReference type="NCBIfam" id="NF037970">
    <property type="entry name" value="vanZ_1"/>
    <property type="match status" value="1"/>
</dbReference>
<keyword evidence="4" id="KW-1185">Reference proteome</keyword>
<feature type="transmembrane region" description="Helical" evidence="1">
    <location>
        <begin position="20"/>
        <end position="40"/>
    </location>
</feature>
<dbReference type="InterPro" id="IPR006976">
    <property type="entry name" value="VanZ-like"/>
</dbReference>
<feature type="transmembrane region" description="Helical" evidence="1">
    <location>
        <begin position="94"/>
        <end position="116"/>
    </location>
</feature>
<feature type="transmembrane region" description="Helical" evidence="1">
    <location>
        <begin position="128"/>
        <end position="148"/>
    </location>
</feature>
<proteinExistence type="predicted"/>
<sequence>MKSINQEYIGMIKELFINKVKLLGLLLFVLGVFIIFYLSWKSNPNVGELSFVPDWLADWTDKERNSRRRTAVPFIGLGILLGAYLSYKKRISLGSWFFVWIVLGIIVSVAEMGQYFLPSRSPDMKDVIWGVVGSSVGLGTTFLISLFIRTIKNRF</sequence>
<protein>
    <submittedName>
        <fullName evidence="3">VanZ like family protein</fullName>
    </submittedName>
</protein>
<organism evidence="3 4">
    <name type="scientific">Arenibacter palladensis</name>
    <dbReference type="NCBI Taxonomy" id="237373"/>
    <lineage>
        <taxon>Bacteria</taxon>
        <taxon>Pseudomonadati</taxon>
        <taxon>Bacteroidota</taxon>
        <taxon>Flavobacteriia</taxon>
        <taxon>Flavobacteriales</taxon>
        <taxon>Flavobacteriaceae</taxon>
        <taxon>Arenibacter</taxon>
    </lineage>
</organism>
<dbReference type="Proteomes" id="UP000184406">
    <property type="component" value="Unassembled WGS sequence"/>
</dbReference>
<evidence type="ECO:0000313" key="3">
    <source>
        <dbReference type="EMBL" id="SHG17323.1"/>
    </source>
</evidence>
<feature type="transmembrane region" description="Helical" evidence="1">
    <location>
        <begin position="70"/>
        <end position="87"/>
    </location>
</feature>
<keyword evidence="1" id="KW-0472">Membrane</keyword>
<gene>
    <name evidence="3" type="ORF">SAMN03080594_11621</name>
</gene>
<evidence type="ECO:0000256" key="1">
    <source>
        <dbReference type="SAM" id="Phobius"/>
    </source>
</evidence>
<feature type="domain" description="VanZ-like" evidence="2">
    <location>
        <begin position="29"/>
        <end position="143"/>
    </location>
</feature>
<keyword evidence="1" id="KW-1133">Transmembrane helix</keyword>
<dbReference type="Pfam" id="PF04892">
    <property type="entry name" value="VanZ"/>
    <property type="match status" value="1"/>
</dbReference>
<accession>A0A1M5HMY4</accession>
<dbReference type="EMBL" id="FQUX01000016">
    <property type="protein sequence ID" value="SHG17323.1"/>
    <property type="molecule type" value="Genomic_DNA"/>
</dbReference>
<name>A0A1M5HMY4_9FLAO</name>
<dbReference type="OrthoDB" id="1358136at2"/>
<evidence type="ECO:0000313" key="4">
    <source>
        <dbReference type="Proteomes" id="UP000184406"/>
    </source>
</evidence>
<dbReference type="AlphaFoldDB" id="A0A1M5HMY4"/>
<reference evidence="4" key="1">
    <citation type="submission" date="2016-11" db="EMBL/GenBank/DDBJ databases">
        <authorList>
            <person name="Varghese N."/>
            <person name="Submissions S."/>
        </authorList>
    </citation>
    <scope>NUCLEOTIDE SEQUENCE [LARGE SCALE GENOMIC DNA]</scope>
    <source>
        <strain evidence="4">DSM 17539</strain>
    </source>
</reference>